<dbReference type="PANTHER" id="PTHR28241">
    <property type="entry name" value="MITOCHONDRIAL IMPORT PROTEIN 1"/>
    <property type="match status" value="1"/>
</dbReference>
<name>A0A1E4T649_9ASCO</name>
<accession>A0A1E4T649</accession>
<dbReference type="GO" id="GO:0070096">
    <property type="term" value="P:mitochondrial outer membrane translocase complex assembly"/>
    <property type="evidence" value="ECO:0007669"/>
    <property type="project" value="TreeGrafter"/>
</dbReference>
<dbReference type="OrthoDB" id="5529571at2759"/>
<gene>
    <name evidence="1" type="ORF">CANARDRAFT_21169</name>
</gene>
<evidence type="ECO:0000313" key="1">
    <source>
        <dbReference type="EMBL" id="ODV87202.1"/>
    </source>
</evidence>
<dbReference type="STRING" id="983967.A0A1E4T649"/>
<dbReference type="Pfam" id="PF08219">
    <property type="entry name" value="TOM13"/>
    <property type="match status" value="1"/>
</dbReference>
<protein>
    <recommendedName>
        <fullName evidence="3">Mitochondrial import protein 1</fullName>
    </recommendedName>
</protein>
<dbReference type="PANTHER" id="PTHR28241:SF1">
    <property type="entry name" value="MITOCHONDRIAL IMPORT PROTEIN 1"/>
    <property type="match status" value="1"/>
</dbReference>
<dbReference type="InterPro" id="IPR013262">
    <property type="entry name" value="OMP_MIM1/TOM13_mt"/>
</dbReference>
<evidence type="ECO:0008006" key="3">
    <source>
        <dbReference type="Google" id="ProtNLM"/>
    </source>
</evidence>
<reference evidence="2" key="1">
    <citation type="submission" date="2016-04" db="EMBL/GenBank/DDBJ databases">
        <title>Comparative genomics of biotechnologically important yeasts.</title>
        <authorList>
            <consortium name="DOE Joint Genome Institute"/>
            <person name="Riley R."/>
            <person name="Haridas S."/>
            <person name="Wolfe K.H."/>
            <person name="Lopes M.R."/>
            <person name="Hittinger C.T."/>
            <person name="Goker M."/>
            <person name="Salamov A."/>
            <person name="Wisecaver J."/>
            <person name="Long T.M."/>
            <person name="Aerts A.L."/>
            <person name="Barry K."/>
            <person name="Choi C."/>
            <person name="Clum A."/>
            <person name="Coughlan A.Y."/>
            <person name="Deshpande S."/>
            <person name="Douglass A.P."/>
            <person name="Hanson S.J."/>
            <person name="Klenk H.-P."/>
            <person name="Labutti K."/>
            <person name="Lapidus A."/>
            <person name="Lindquist E."/>
            <person name="Lipzen A."/>
            <person name="Meier-Kolthoff J.P."/>
            <person name="Ohm R.A."/>
            <person name="Otillar R.P."/>
            <person name="Pangilinan J."/>
            <person name="Peng Y."/>
            <person name="Rokas A."/>
            <person name="Rosa C.A."/>
            <person name="Scheuner C."/>
            <person name="Sibirny A.A."/>
            <person name="Slot J.C."/>
            <person name="Stielow J.B."/>
            <person name="Sun H."/>
            <person name="Kurtzman C.P."/>
            <person name="Blackwell M."/>
            <person name="Grigoriev I.V."/>
            <person name="Jeffries T.W."/>
        </authorList>
    </citation>
    <scope>NUCLEOTIDE SEQUENCE [LARGE SCALE GENOMIC DNA]</scope>
    <source>
        <strain evidence="2">NRRL YB-2248</strain>
    </source>
</reference>
<dbReference type="EMBL" id="KV453848">
    <property type="protein sequence ID" value="ODV87202.1"/>
    <property type="molecule type" value="Genomic_DNA"/>
</dbReference>
<evidence type="ECO:0000313" key="2">
    <source>
        <dbReference type="Proteomes" id="UP000094801"/>
    </source>
</evidence>
<proteinExistence type="predicted"/>
<dbReference type="Proteomes" id="UP000094801">
    <property type="component" value="Unassembled WGS sequence"/>
</dbReference>
<keyword evidence="2" id="KW-1185">Reference proteome</keyword>
<dbReference type="AlphaFoldDB" id="A0A1E4T649"/>
<dbReference type="GO" id="GO:0005741">
    <property type="term" value="C:mitochondrial outer membrane"/>
    <property type="evidence" value="ECO:0007669"/>
    <property type="project" value="InterPro"/>
</dbReference>
<dbReference type="GO" id="GO:0045040">
    <property type="term" value="P:protein insertion into mitochondrial outer membrane"/>
    <property type="evidence" value="ECO:0007669"/>
    <property type="project" value="TreeGrafter"/>
</dbReference>
<sequence length="160" mass="17410">MDAERENLKDLLHVTQDLAAAHHHQQKEGGDIITSTEKQDLANFQQEAKEQVEGITADSVPAVEGSDFLEDSESALASQYESNEEYDITPGGVWSFVASCGVNLILPFINGVMLGFGEILAHEIGFKYNWAGARVLPARRLAPAPAIQSDIKARKSVLFG</sequence>
<organism evidence="1 2">
    <name type="scientific">[Candida] arabinofermentans NRRL YB-2248</name>
    <dbReference type="NCBI Taxonomy" id="983967"/>
    <lineage>
        <taxon>Eukaryota</taxon>
        <taxon>Fungi</taxon>
        <taxon>Dikarya</taxon>
        <taxon>Ascomycota</taxon>
        <taxon>Saccharomycotina</taxon>
        <taxon>Pichiomycetes</taxon>
        <taxon>Pichiales</taxon>
        <taxon>Pichiaceae</taxon>
        <taxon>Ogataea</taxon>
        <taxon>Ogataea/Candida clade</taxon>
    </lineage>
</organism>